<dbReference type="GO" id="GO:0016298">
    <property type="term" value="F:lipase activity"/>
    <property type="evidence" value="ECO:0007669"/>
    <property type="project" value="TreeGrafter"/>
</dbReference>
<dbReference type="GO" id="GO:0046872">
    <property type="term" value="F:metal ion binding"/>
    <property type="evidence" value="ECO:0007669"/>
    <property type="project" value="UniProtKB-KW"/>
</dbReference>
<keyword evidence="10" id="KW-1133">Transmembrane helix</keyword>
<keyword evidence="3" id="KW-1003">Cell membrane</keyword>
<name>A0A316VTE7_9BASI</name>
<feature type="region of interest" description="Disordered" evidence="15">
    <location>
        <begin position="1"/>
        <end position="253"/>
    </location>
</feature>
<dbReference type="SUPFAM" id="SSF53474">
    <property type="entry name" value="alpha/beta-Hydrolases"/>
    <property type="match status" value="1"/>
</dbReference>
<dbReference type="GO" id="GO:0046340">
    <property type="term" value="P:diacylglycerol catabolic process"/>
    <property type="evidence" value="ECO:0007669"/>
    <property type="project" value="TreeGrafter"/>
</dbReference>
<keyword evidence="6" id="KW-0479">Metal-binding</keyword>
<protein>
    <recommendedName>
        <fullName evidence="14">sn-1-specific diacylglycerol lipase</fullName>
        <ecNumber evidence="14">3.1.1.116</ecNumber>
    </recommendedName>
</protein>
<evidence type="ECO:0000256" key="13">
    <source>
        <dbReference type="ARBA" id="ARBA00024531"/>
    </source>
</evidence>
<keyword evidence="18" id="KW-1185">Reference proteome</keyword>
<dbReference type="InterPro" id="IPR002921">
    <property type="entry name" value="Fungal_lipase-type"/>
</dbReference>
<comment type="subcellular location">
    <subcellularLocation>
        <location evidence="2">Cell membrane</location>
        <topology evidence="2">Multi-pass membrane protein</topology>
    </subcellularLocation>
</comment>
<organism evidence="17 18">
    <name type="scientific">Ceraceosorus guamensis</name>
    <dbReference type="NCBI Taxonomy" id="1522189"/>
    <lineage>
        <taxon>Eukaryota</taxon>
        <taxon>Fungi</taxon>
        <taxon>Dikarya</taxon>
        <taxon>Basidiomycota</taxon>
        <taxon>Ustilaginomycotina</taxon>
        <taxon>Exobasidiomycetes</taxon>
        <taxon>Ceraceosorales</taxon>
        <taxon>Ceraceosoraceae</taxon>
        <taxon>Ceraceosorus</taxon>
    </lineage>
</organism>
<gene>
    <name evidence="17" type="ORF">IE81DRAFT_368097</name>
</gene>
<dbReference type="InterPro" id="IPR052214">
    <property type="entry name" value="DAG_Lipase-Related"/>
</dbReference>
<evidence type="ECO:0000256" key="2">
    <source>
        <dbReference type="ARBA" id="ARBA00004651"/>
    </source>
</evidence>
<keyword evidence="5" id="KW-0812">Transmembrane</keyword>
<evidence type="ECO:0000256" key="8">
    <source>
        <dbReference type="ARBA" id="ARBA00022837"/>
    </source>
</evidence>
<comment type="catalytic activity">
    <reaction evidence="13">
        <text>a 1,2-diacyl-sn-glycerol + H2O = a 2-acylglycerol + a fatty acid + H(+)</text>
        <dbReference type="Rhea" id="RHEA:33275"/>
        <dbReference type="ChEBI" id="CHEBI:15377"/>
        <dbReference type="ChEBI" id="CHEBI:15378"/>
        <dbReference type="ChEBI" id="CHEBI:17389"/>
        <dbReference type="ChEBI" id="CHEBI:17815"/>
        <dbReference type="ChEBI" id="CHEBI:28868"/>
        <dbReference type="EC" id="3.1.1.116"/>
    </reaction>
    <physiologicalReaction direction="left-to-right" evidence="13">
        <dbReference type="Rhea" id="RHEA:33276"/>
    </physiologicalReaction>
</comment>
<evidence type="ECO:0000256" key="9">
    <source>
        <dbReference type="ARBA" id="ARBA00022963"/>
    </source>
</evidence>
<keyword evidence="8" id="KW-0106">Calcium</keyword>
<evidence type="ECO:0000259" key="16">
    <source>
        <dbReference type="Pfam" id="PF01764"/>
    </source>
</evidence>
<evidence type="ECO:0000256" key="7">
    <source>
        <dbReference type="ARBA" id="ARBA00022801"/>
    </source>
</evidence>
<dbReference type="EMBL" id="KZ819410">
    <property type="protein sequence ID" value="PWN40660.1"/>
    <property type="molecule type" value="Genomic_DNA"/>
</dbReference>
<dbReference type="Gene3D" id="3.40.50.1820">
    <property type="entry name" value="alpha/beta hydrolase"/>
    <property type="match status" value="1"/>
</dbReference>
<evidence type="ECO:0000256" key="6">
    <source>
        <dbReference type="ARBA" id="ARBA00022723"/>
    </source>
</evidence>
<reference evidence="17 18" key="1">
    <citation type="journal article" date="2018" name="Mol. Biol. Evol.">
        <title>Broad Genomic Sampling Reveals a Smut Pathogenic Ancestry of the Fungal Clade Ustilaginomycotina.</title>
        <authorList>
            <person name="Kijpornyongpan T."/>
            <person name="Mondo S.J."/>
            <person name="Barry K."/>
            <person name="Sandor L."/>
            <person name="Lee J."/>
            <person name="Lipzen A."/>
            <person name="Pangilinan J."/>
            <person name="LaButti K."/>
            <person name="Hainaut M."/>
            <person name="Henrissat B."/>
            <person name="Grigoriev I.V."/>
            <person name="Spatafora J.W."/>
            <person name="Aime M.C."/>
        </authorList>
    </citation>
    <scope>NUCLEOTIDE SEQUENCE [LARGE SCALE GENOMIC DNA]</scope>
    <source>
        <strain evidence="17 18">MCA 4658</strain>
    </source>
</reference>
<evidence type="ECO:0000256" key="1">
    <source>
        <dbReference type="ARBA" id="ARBA00001913"/>
    </source>
</evidence>
<keyword evidence="12" id="KW-0472">Membrane</keyword>
<dbReference type="InParanoid" id="A0A316VTE7"/>
<feature type="region of interest" description="Disordered" evidence="15">
    <location>
        <begin position="521"/>
        <end position="550"/>
    </location>
</feature>
<dbReference type="Proteomes" id="UP000245783">
    <property type="component" value="Unassembled WGS sequence"/>
</dbReference>
<feature type="compositionally biased region" description="Low complexity" evidence="15">
    <location>
        <begin position="117"/>
        <end position="157"/>
    </location>
</feature>
<feature type="domain" description="Fungal lipase-type" evidence="16">
    <location>
        <begin position="900"/>
        <end position="1013"/>
    </location>
</feature>
<dbReference type="Pfam" id="PF01764">
    <property type="entry name" value="Lipase_3"/>
    <property type="match status" value="1"/>
</dbReference>
<dbReference type="RefSeq" id="XP_025367820.1">
    <property type="nucleotide sequence ID" value="XM_025517124.1"/>
</dbReference>
<evidence type="ECO:0000256" key="11">
    <source>
        <dbReference type="ARBA" id="ARBA00023098"/>
    </source>
</evidence>
<feature type="compositionally biased region" description="Polar residues" evidence="15">
    <location>
        <begin position="1"/>
        <end position="11"/>
    </location>
</feature>
<dbReference type="InterPro" id="IPR029058">
    <property type="entry name" value="AB_hydrolase_fold"/>
</dbReference>
<dbReference type="PANTHER" id="PTHR45792">
    <property type="entry name" value="DIACYLGLYCEROL LIPASE HOMOLOG-RELATED"/>
    <property type="match status" value="1"/>
</dbReference>
<dbReference type="AlphaFoldDB" id="A0A316VTE7"/>
<sequence length="1212" mass="127320">MPSTNHPNLNPSICARRSKQELGSPNAPASRGRARARASGHGTRELEHQQRAAQGKRWSERTAKAHLFAMTIIPEQGKSGTGETRSRVQEEGTSGEDFGSSRGHPAGSPSLPPAPTYTPTSTPSAHSGSSGNAQGGASFRMSDSHAAPSSAASSGTAEWTHVEAPASAIPSEIVPPSIHNDDESTAPASPPGYTPSLSPPPSHAESLRDLALSIPDSDPVVGAARQGASARPDLENVPEYSATFQDDQDEEQRQRVQAASADWMGLLGLSGQGINAANSATSVGFMAARYGTSFGLALAKRITQAVVALPAFAIDAGMGNTPTLPRDGAGADGFGTTAAQTAHAAVGGLFDVISTLALGGIDIGGALTGAGLGALGSSIEGVRRMLGSEVLRSLAAFNRLVKREWNSQCDTLPPGGIPHYSTLMVTQAITTWVCIQLVTREHYEARMLRELVEVDFEALNAEHEAQKAADAVNAERAALAPGATAPSAPGQRQASVRITAEDTLPGDDGAIVAAEIGHSAPTSPIQHEHTVPREGSATLPPTSDPLPAPLTQHEALQGLRRYSKLVLGVYGGTALAYMGSLPTDLFQSSSEGAAGAGPSTSSDRNSAGVAAAAAVADAAGTGDAPLLGPDAPPARSNQEDRVDFLRAAMRMDLEDEELDPSDREAAEQERLALVSSAQPPVSTLFTDEPEDVMPGAFGVSLTQPAPSAAAPTIASPTQEITSPVRQASGVSYVDVLSGRHDADLFHRLGGLPEGAAVEGTYADVDVDSSTAEGSTSGARAALRAAAASNSRRRTKVALPSQPRYYVVLDHPAKRVILVLRGSLSLGDIAIDLTCESAPFEWRPDHDGPQSASFNATPDVSAMSAHTTSEAFPLDRKDPLDFESDNGARILSDEELDSRSRDLVHEGMMETAHDIGDVGRPVHRAVARALRKHPEYSLDITGHSLGAGVAALLALLWASPKTCLTIPSSGLPPGRRVHAFAFATPASMSAPLGRKCASLITSFAYSYDLVCRLSLGSIQDIRNAAAWLCYEDKQSQLAQQRLRQQARAISVAPTNGVSAADSEDVDMGGSTPTALPADLPAAAAPLRMTDIITQTFQHQTGRLDRDLTRKADVEASMLALRKTLEASMQHVELYPPGNVLYAVKPGDLTTYPTSAQSSDYSGRAHSFPSKLYHLKTDGKREKVWDQIIFSRTMLSCHLPHEYDAVLHQYPFHT</sequence>
<evidence type="ECO:0000256" key="5">
    <source>
        <dbReference type="ARBA" id="ARBA00022692"/>
    </source>
</evidence>
<dbReference type="PANTHER" id="PTHR45792:SF8">
    <property type="entry name" value="DIACYLGLYCEROL LIPASE-ALPHA"/>
    <property type="match status" value="1"/>
</dbReference>
<proteinExistence type="predicted"/>
<dbReference type="GO" id="GO:0019369">
    <property type="term" value="P:arachidonate metabolic process"/>
    <property type="evidence" value="ECO:0007669"/>
    <property type="project" value="TreeGrafter"/>
</dbReference>
<dbReference type="OrthoDB" id="438440at2759"/>
<dbReference type="GO" id="GO:0005886">
    <property type="term" value="C:plasma membrane"/>
    <property type="evidence" value="ECO:0007669"/>
    <property type="project" value="UniProtKB-SubCell"/>
</dbReference>
<feature type="compositionally biased region" description="Pro residues" evidence="15">
    <location>
        <begin position="188"/>
        <end position="202"/>
    </location>
</feature>
<evidence type="ECO:0000313" key="18">
    <source>
        <dbReference type="Proteomes" id="UP000245783"/>
    </source>
</evidence>
<evidence type="ECO:0000256" key="10">
    <source>
        <dbReference type="ARBA" id="ARBA00022989"/>
    </source>
</evidence>
<dbReference type="GeneID" id="37038994"/>
<keyword evidence="7" id="KW-0378">Hydrolase</keyword>
<evidence type="ECO:0000256" key="4">
    <source>
        <dbReference type="ARBA" id="ARBA00022553"/>
    </source>
</evidence>
<keyword evidence="11" id="KW-0443">Lipid metabolism</keyword>
<evidence type="ECO:0000256" key="14">
    <source>
        <dbReference type="ARBA" id="ARBA00026104"/>
    </source>
</evidence>
<evidence type="ECO:0000256" key="12">
    <source>
        <dbReference type="ARBA" id="ARBA00023136"/>
    </source>
</evidence>
<accession>A0A316VTE7</accession>
<evidence type="ECO:0000313" key="17">
    <source>
        <dbReference type="EMBL" id="PWN40660.1"/>
    </source>
</evidence>
<evidence type="ECO:0000256" key="3">
    <source>
        <dbReference type="ARBA" id="ARBA00022475"/>
    </source>
</evidence>
<keyword evidence="9" id="KW-0442">Lipid degradation</keyword>
<comment type="cofactor">
    <cofactor evidence="1">
        <name>Ca(2+)</name>
        <dbReference type="ChEBI" id="CHEBI:29108"/>
    </cofactor>
</comment>
<dbReference type="EC" id="3.1.1.116" evidence="14"/>
<evidence type="ECO:0000256" key="15">
    <source>
        <dbReference type="SAM" id="MobiDB-lite"/>
    </source>
</evidence>
<keyword evidence="4" id="KW-0597">Phosphoprotein</keyword>